<sequence>MPFPTTFSSFGDIVAAVQLAVTIAKALDDATGSSSEYQALRSELKSLSQALKLVDRLGQRISFDEDALASISTEVTACHSEMDKFWKRAQGYEQLGHGSQGSAWRKVKWVFKKGAVDGLRAKLSVHRQNIMVFLLVWTTSSSGDILRLTSEGHATIIELGNEEREDRLSLKSGLTDVMSTMRLLLSNIVSIGDVVFSFRDEARQVYGSIQSLLAEVSSVLRGLPPFIGYSRHNAVEFVDVLGVTLTLPMELCLTWSKFDATVKAHFQGRAGQRYVDKGAYEIGHDDEMQPIAPDRWTDTVRKGMLLKMSAVVLDPSREGEVERLCPRCDKKCESVSPSAWAECTYCGCRFQVTTQDNVFPGSVTGESESDTSITSKSDPSESGPSKPGPSEPGSGQPGHPEAGFRSPQEDLDGDRKLFLRIHTIRPTRLLSRPLLSGESIPPHIHAFLDGKVSPPILFDLSISTFNPYGFIGIGKTIPLSSYELSQPATYPPTTRMDITCHSISQLRNLFSNTVLTQVSAVPQTTHITVGAVLDSIYRSLRYPINHQIWDMADSSQKDELTSAYYRRCATSLNTGEFEERKKGVKRVDYLGQKVFFGGLVKDGGSDGFVQMELLVCEKPTNLD</sequence>
<evidence type="ECO:0000259" key="2">
    <source>
        <dbReference type="Pfam" id="PF20415"/>
    </source>
</evidence>
<gene>
    <name evidence="4" type="ORF">JAAARDRAFT_205996</name>
</gene>
<keyword evidence="5" id="KW-1185">Reference proteome</keyword>
<feature type="compositionally biased region" description="Low complexity" evidence="1">
    <location>
        <begin position="391"/>
        <end position="401"/>
    </location>
</feature>
<organism evidence="4 5">
    <name type="scientific">Jaapia argillacea MUCL 33604</name>
    <dbReference type="NCBI Taxonomy" id="933084"/>
    <lineage>
        <taxon>Eukaryota</taxon>
        <taxon>Fungi</taxon>
        <taxon>Dikarya</taxon>
        <taxon>Basidiomycota</taxon>
        <taxon>Agaricomycotina</taxon>
        <taxon>Agaricomycetes</taxon>
        <taxon>Agaricomycetidae</taxon>
        <taxon>Jaapiales</taxon>
        <taxon>Jaapiaceae</taxon>
        <taxon>Jaapia</taxon>
    </lineage>
</organism>
<evidence type="ECO:0000259" key="3">
    <source>
        <dbReference type="Pfam" id="PF22893"/>
    </source>
</evidence>
<dbReference type="AlphaFoldDB" id="A0A067PW16"/>
<evidence type="ECO:0000313" key="5">
    <source>
        <dbReference type="Proteomes" id="UP000027265"/>
    </source>
</evidence>
<dbReference type="PANTHER" id="PTHR38886">
    <property type="entry name" value="SESA DOMAIN-CONTAINING PROTEIN"/>
    <property type="match status" value="1"/>
</dbReference>
<dbReference type="OrthoDB" id="3271094at2759"/>
<reference evidence="5" key="1">
    <citation type="journal article" date="2014" name="Proc. Natl. Acad. Sci. U.S.A.">
        <title>Extensive sampling of basidiomycete genomes demonstrates inadequacy of the white-rot/brown-rot paradigm for wood decay fungi.</title>
        <authorList>
            <person name="Riley R."/>
            <person name="Salamov A.A."/>
            <person name="Brown D.W."/>
            <person name="Nagy L.G."/>
            <person name="Floudas D."/>
            <person name="Held B.W."/>
            <person name="Levasseur A."/>
            <person name="Lombard V."/>
            <person name="Morin E."/>
            <person name="Otillar R."/>
            <person name="Lindquist E.A."/>
            <person name="Sun H."/>
            <person name="LaButti K.M."/>
            <person name="Schmutz J."/>
            <person name="Jabbour D."/>
            <person name="Luo H."/>
            <person name="Baker S.E."/>
            <person name="Pisabarro A.G."/>
            <person name="Walton J.D."/>
            <person name="Blanchette R.A."/>
            <person name="Henrissat B."/>
            <person name="Martin F."/>
            <person name="Cullen D."/>
            <person name="Hibbett D.S."/>
            <person name="Grigoriev I.V."/>
        </authorList>
    </citation>
    <scope>NUCLEOTIDE SEQUENCE [LARGE SCALE GENOMIC DNA]</scope>
    <source>
        <strain evidence="5">MUCL 33604</strain>
    </source>
</reference>
<feature type="compositionally biased region" description="Polar residues" evidence="1">
    <location>
        <begin position="364"/>
        <end position="374"/>
    </location>
</feature>
<evidence type="ECO:0000256" key="1">
    <source>
        <dbReference type="SAM" id="MobiDB-lite"/>
    </source>
</evidence>
<evidence type="ECO:0008006" key="6">
    <source>
        <dbReference type="Google" id="ProtNLM"/>
    </source>
</evidence>
<dbReference type="Pfam" id="PF20415">
    <property type="entry name" value="DUF6699"/>
    <property type="match status" value="1"/>
</dbReference>
<name>A0A067PW16_9AGAM</name>
<dbReference type="HOGENOM" id="CLU_438760_0_0_1"/>
<feature type="region of interest" description="Disordered" evidence="1">
    <location>
        <begin position="361"/>
        <end position="410"/>
    </location>
</feature>
<dbReference type="PANTHER" id="PTHR38886:SF1">
    <property type="entry name" value="NACHT-NTPASE AND P-LOOP NTPASES N-TERMINAL DOMAIN-CONTAINING PROTEIN"/>
    <property type="match status" value="1"/>
</dbReference>
<dbReference type="STRING" id="933084.A0A067PW16"/>
<evidence type="ECO:0000313" key="4">
    <source>
        <dbReference type="EMBL" id="KDQ59008.1"/>
    </source>
</evidence>
<dbReference type="InterPro" id="IPR054464">
    <property type="entry name" value="ULD_fung"/>
</dbReference>
<feature type="domain" description="DUF6699" evidence="2">
    <location>
        <begin position="481"/>
        <end position="602"/>
    </location>
</feature>
<feature type="domain" description="Ubiquitin-like" evidence="3">
    <location>
        <begin position="232"/>
        <end position="312"/>
    </location>
</feature>
<dbReference type="InterPro" id="IPR046522">
    <property type="entry name" value="DUF6699"/>
</dbReference>
<dbReference type="InParanoid" id="A0A067PW16"/>
<proteinExistence type="predicted"/>
<dbReference type="Pfam" id="PF22893">
    <property type="entry name" value="ULD_2"/>
    <property type="match status" value="1"/>
</dbReference>
<feature type="compositionally biased region" description="Low complexity" evidence="1">
    <location>
        <begin position="375"/>
        <end position="385"/>
    </location>
</feature>
<protein>
    <recommendedName>
        <fullName evidence="6">Fungal N-terminal domain-containing protein</fullName>
    </recommendedName>
</protein>
<dbReference type="EMBL" id="KL197716">
    <property type="protein sequence ID" value="KDQ59008.1"/>
    <property type="molecule type" value="Genomic_DNA"/>
</dbReference>
<accession>A0A067PW16</accession>
<dbReference type="Proteomes" id="UP000027265">
    <property type="component" value="Unassembled WGS sequence"/>
</dbReference>